<dbReference type="Gene3D" id="3.30.470.160">
    <property type="entry name" value="Inositol polyphosphate kinase"/>
    <property type="match status" value="1"/>
</dbReference>
<feature type="region of interest" description="Disordered" evidence="10">
    <location>
        <begin position="37"/>
        <end position="59"/>
    </location>
</feature>
<dbReference type="GO" id="GO:0047326">
    <property type="term" value="F:inositol-1,3,4,6-tetrakisphosphate 5-kinase activity"/>
    <property type="evidence" value="ECO:0007669"/>
    <property type="project" value="RHEA"/>
</dbReference>
<dbReference type="RefSeq" id="XP_024912936.1">
    <property type="nucleotide sequence ID" value="XM_025057168.1"/>
</dbReference>
<dbReference type="Pfam" id="PF03770">
    <property type="entry name" value="IPK"/>
    <property type="match status" value="1"/>
</dbReference>
<dbReference type="InterPro" id="IPR005522">
    <property type="entry name" value="IPK"/>
</dbReference>
<evidence type="ECO:0000256" key="2">
    <source>
        <dbReference type="ARBA" id="ARBA00022679"/>
    </source>
</evidence>
<feature type="coiled-coil region" evidence="9">
    <location>
        <begin position="305"/>
        <end position="333"/>
    </location>
</feature>
<dbReference type="InParanoid" id="A0A3P8VRF6"/>
<sequence>MSTTQHQVMMEPSLALGRLELTPGSAAVGVNLTPLLPGGSPVKEKSSQRPAEPQGPAHLNGCIPLSHQVAGHKYGVDKVGILQHPDGTVLKQLQPPPRGPREMQFYSMVYADDCCDPCLLELQNHLPKYYGTWSHPDRPSDLYLKLEDVTRRFVKPCIMDVKLGQRSYDPYASQEKREQQIRKYPLMEEIGFLVLGMRVYKMCSDTFESYDQHYGRALVKDTIKDGLAQFFHNGVCLRKDAVSTSVHRVKQILRWFESQQQLVFYASSLLFVYEGLTSSSSSSSPLSSPALSPTLVQTVTCPSVVDSCQRTKDEAAQEKEKKEEEEVAEFNNNNIQVTVPWDYSLATIYTNHRKHGHHHHCASKTQLQGNSGDSATVETDYVQCQEDNSTWKRKGESTQPPNGNKNKPQLERMVDEGERGVQCNKEKEEEEKKETKGPGKNESEVEVRMIDFAHVFPSESHDQGYIYGLRHLLTVLERILHDSA</sequence>
<keyword evidence="3" id="KW-0547">Nucleotide-binding</keyword>
<keyword evidence="9" id="KW-0175">Coiled coil</keyword>
<dbReference type="InterPro" id="IPR038286">
    <property type="entry name" value="IPK_sf"/>
</dbReference>
<accession>A0A3P8VRF6</accession>
<evidence type="ECO:0000256" key="10">
    <source>
        <dbReference type="SAM" id="MobiDB-lite"/>
    </source>
</evidence>
<organism evidence="11 12">
    <name type="scientific">Cynoglossus semilaevis</name>
    <name type="common">Tongue sole</name>
    <dbReference type="NCBI Taxonomy" id="244447"/>
    <lineage>
        <taxon>Eukaryota</taxon>
        <taxon>Metazoa</taxon>
        <taxon>Chordata</taxon>
        <taxon>Craniata</taxon>
        <taxon>Vertebrata</taxon>
        <taxon>Euteleostomi</taxon>
        <taxon>Actinopterygii</taxon>
        <taxon>Neopterygii</taxon>
        <taxon>Teleostei</taxon>
        <taxon>Neoteleostei</taxon>
        <taxon>Acanthomorphata</taxon>
        <taxon>Carangaria</taxon>
        <taxon>Pleuronectiformes</taxon>
        <taxon>Pleuronectoidei</taxon>
        <taxon>Cynoglossidae</taxon>
        <taxon>Cynoglossinae</taxon>
        <taxon>Cynoglossus</taxon>
    </lineage>
</organism>
<dbReference type="STRING" id="244447.ENSCSEP00000016884"/>
<comment type="catalytic activity">
    <reaction evidence="6">
        <text>1D-myo-inositol 1,4,5-trisphosphate + 2 ATP = 1D-myo-inositol 1,3,4,5,6-pentakisphosphate + 2 ADP + 2 H(+)</text>
        <dbReference type="Rhea" id="RHEA:32359"/>
        <dbReference type="ChEBI" id="CHEBI:15378"/>
        <dbReference type="ChEBI" id="CHEBI:30616"/>
        <dbReference type="ChEBI" id="CHEBI:57733"/>
        <dbReference type="ChEBI" id="CHEBI:203600"/>
        <dbReference type="ChEBI" id="CHEBI:456216"/>
        <dbReference type="EC" id="2.7.1.151"/>
    </reaction>
</comment>
<feature type="compositionally biased region" description="Polar residues" evidence="10">
    <location>
        <begin position="397"/>
        <end position="407"/>
    </location>
</feature>
<keyword evidence="4 8" id="KW-0418">Kinase</keyword>
<dbReference type="GO" id="GO:0005634">
    <property type="term" value="C:nucleus"/>
    <property type="evidence" value="ECO:0007669"/>
    <property type="project" value="TreeGrafter"/>
</dbReference>
<dbReference type="SUPFAM" id="SSF56104">
    <property type="entry name" value="SAICAR synthase-like"/>
    <property type="match status" value="1"/>
</dbReference>
<dbReference type="CTD" id="790916"/>
<feature type="region of interest" description="Disordered" evidence="10">
    <location>
        <begin position="387"/>
        <end position="442"/>
    </location>
</feature>
<reference evidence="11" key="3">
    <citation type="submission" date="2025-09" db="UniProtKB">
        <authorList>
            <consortium name="Ensembl"/>
        </authorList>
    </citation>
    <scope>IDENTIFICATION</scope>
</reference>
<feature type="compositionally biased region" description="Basic and acidic residues" evidence="10">
    <location>
        <begin position="408"/>
        <end position="442"/>
    </location>
</feature>
<reference evidence="11" key="2">
    <citation type="submission" date="2025-08" db="UniProtKB">
        <authorList>
            <consortium name="Ensembl"/>
        </authorList>
    </citation>
    <scope>IDENTIFICATION</scope>
</reference>
<proteinExistence type="inferred from homology"/>
<reference evidence="11 12" key="1">
    <citation type="journal article" date="2014" name="Nat. Genet.">
        <title>Whole-genome sequence of a flatfish provides insights into ZW sex chromosome evolution and adaptation to a benthic lifestyle.</title>
        <authorList>
            <person name="Chen S."/>
            <person name="Zhang G."/>
            <person name="Shao C."/>
            <person name="Huang Q."/>
            <person name="Liu G."/>
            <person name="Zhang P."/>
            <person name="Song W."/>
            <person name="An N."/>
            <person name="Chalopin D."/>
            <person name="Volff J.N."/>
            <person name="Hong Y."/>
            <person name="Li Q."/>
            <person name="Sha Z."/>
            <person name="Zhou H."/>
            <person name="Xie M."/>
            <person name="Yu Q."/>
            <person name="Liu Y."/>
            <person name="Xiang H."/>
            <person name="Wang N."/>
            <person name="Wu K."/>
            <person name="Yang C."/>
            <person name="Zhou Q."/>
            <person name="Liao X."/>
            <person name="Yang L."/>
            <person name="Hu Q."/>
            <person name="Zhang J."/>
            <person name="Meng L."/>
            <person name="Jin L."/>
            <person name="Tian Y."/>
            <person name="Lian J."/>
            <person name="Yang J."/>
            <person name="Miao G."/>
            <person name="Liu S."/>
            <person name="Liang Z."/>
            <person name="Yan F."/>
            <person name="Li Y."/>
            <person name="Sun B."/>
            <person name="Zhang H."/>
            <person name="Zhang J."/>
            <person name="Zhu Y."/>
            <person name="Du M."/>
            <person name="Zhao Y."/>
            <person name="Schartl M."/>
            <person name="Tang Q."/>
            <person name="Wang J."/>
        </authorList>
    </citation>
    <scope>NUCLEOTIDE SEQUENCE</scope>
</reference>
<dbReference type="PANTHER" id="PTHR12400:SF51">
    <property type="entry name" value="INOSITOL POLYPHOSPHATE MULTIKINASE"/>
    <property type="match status" value="1"/>
</dbReference>
<dbReference type="GO" id="GO:0008440">
    <property type="term" value="F:inositol-1,4,5-trisphosphate 3-kinase activity"/>
    <property type="evidence" value="ECO:0007669"/>
    <property type="project" value="TreeGrafter"/>
</dbReference>
<evidence type="ECO:0000256" key="4">
    <source>
        <dbReference type="ARBA" id="ARBA00022777"/>
    </source>
</evidence>
<evidence type="ECO:0000256" key="6">
    <source>
        <dbReference type="ARBA" id="ARBA00036164"/>
    </source>
</evidence>
<dbReference type="OMA" id="ATIYTNH"/>
<evidence type="ECO:0000313" key="11">
    <source>
        <dbReference type="Ensembl" id="ENSCSEP00000016884.1"/>
    </source>
</evidence>
<dbReference type="GeneID" id="103381652"/>
<dbReference type="Ensembl" id="ENSCSET00000017097.1">
    <property type="protein sequence ID" value="ENSCSEP00000016884.1"/>
    <property type="gene ID" value="ENSCSEG00000010850.1"/>
</dbReference>
<dbReference type="KEGG" id="csem:103381652"/>
<keyword evidence="12" id="KW-1185">Reference proteome</keyword>
<dbReference type="AlphaFoldDB" id="A0A3P8VRF6"/>
<comment type="catalytic activity">
    <reaction evidence="7">
        <text>1D-myo-inositol 1,3,4,6-tetrakisphosphate + ATP = 1D-myo-inositol 1,3,4,5,6-pentakisphosphate + ADP + H(+)</text>
        <dbReference type="Rhea" id="RHEA:12717"/>
        <dbReference type="ChEBI" id="CHEBI:15378"/>
        <dbReference type="ChEBI" id="CHEBI:30616"/>
        <dbReference type="ChEBI" id="CHEBI:57660"/>
        <dbReference type="ChEBI" id="CHEBI:57733"/>
        <dbReference type="ChEBI" id="CHEBI:456216"/>
        <dbReference type="EC" id="2.7.1.140"/>
    </reaction>
</comment>
<dbReference type="GeneTree" id="ENSGT00940000155309"/>
<keyword evidence="2 8" id="KW-0808">Transferase</keyword>
<dbReference type="GO" id="GO:0005737">
    <property type="term" value="C:cytoplasm"/>
    <property type="evidence" value="ECO:0007669"/>
    <property type="project" value="TreeGrafter"/>
</dbReference>
<dbReference type="OrthoDB" id="338650at2759"/>
<dbReference type="GO" id="GO:0005524">
    <property type="term" value="F:ATP binding"/>
    <property type="evidence" value="ECO:0007669"/>
    <property type="project" value="UniProtKB-KW"/>
</dbReference>
<evidence type="ECO:0000313" key="12">
    <source>
        <dbReference type="Proteomes" id="UP000265120"/>
    </source>
</evidence>
<evidence type="ECO:0000256" key="9">
    <source>
        <dbReference type="SAM" id="Coils"/>
    </source>
</evidence>
<dbReference type="GO" id="GO:0032958">
    <property type="term" value="P:inositol phosphate biosynthetic process"/>
    <property type="evidence" value="ECO:0007669"/>
    <property type="project" value="InterPro"/>
</dbReference>
<protein>
    <recommendedName>
        <fullName evidence="8">Kinase</fullName>
        <ecNumber evidence="8">2.7.-.-</ecNumber>
    </recommendedName>
</protein>
<evidence type="ECO:0000256" key="7">
    <source>
        <dbReference type="ARBA" id="ARBA00036525"/>
    </source>
</evidence>
<dbReference type="EC" id="2.7.-.-" evidence="8"/>
<evidence type="ECO:0000256" key="1">
    <source>
        <dbReference type="ARBA" id="ARBA00007374"/>
    </source>
</evidence>
<dbReference type="FunCoup" id="A0A3P8VRF6">
    <property type="interactions" value="678"/>
</dbReference>
<comment type="similarity">
    <text evidence="1 8">Belongs to the inositol phosphokinase (IPK) family.</text>
</comment>
<dbReference type="Proteomes" id="UP000265120">
    <property type="component" value="Chromosome 8"/>
</dbReference>
<name>A0A3P8VRF6_CYNSE</name>
<evidence type="ECO:0000256" key="3">
    <source>
        <dbReference type="ARBA" id="ARBA00022741"/>
    </source>
</evidence>
<evidence type="ECO:0000256" key="5">
    <source>
        <dbReference type="ARBA" id="ARBA00022840"/>
    </source>
</evidence>
<dbReference type="PANTHER" id="PTHR12400">
    <property type="entry name" value="INOSITOL POLYPHOSPHATE KINASE"/>
    <property type="match status" value="1"/>
</dbReference>
<keyword evidence="5" id="KW-0067">ATP-binding</keyword>
<evidence type="ECO:0000256" key="8">
    <source>
        <dbReference type="RuleBase" id="RU363090"/>
    </source>
</evidence>